<dbReference type="InterPro" id="IPR005321">
    <property type="entry name" value="Peptidase_S58_DmpA"/>
</dbReference>
<accession>A0ABQ6PSF2</accession>
<dbReference type="PANTHER" id="PTHR36512">
    <property type="entry name" value="D-AMINOPEPTIDASE"/>
    <property type="match status" value="1"/>
</dbReference>
<keyword evidence="3" id="KW-1185">Reference proteome</keyword>
<name>A0ABQ6PSF2_9BACT</name>
<dbReference type="CDD" id="cd02253">
    <property type="entry name" value="DmpA"/>
    <property type="match status" value="1"/>
</dbReference>
<protein>
    <submittedName>
        <fullName evidence="2">P1 family peptidase</fullName>
    </submittedName>
</protein>
<organism evidence="2 3">
    <name type="scientific">Algoriphagus confluentis</name>
    <dbReference type="NCBI Taxonomy" id="1697556"/>
    <lineage>
        <taxon>Bacteria</taxon>
        <taxon>Pseudomonadati</taxon>
        <taxon>Bacteroidota</taxon>
        <taxon>Cytophagia</taxon>
        <taxon>Cytophagales</taxon>
        <taxon>Cyclobacteriaceae</taxon>
        <taxon>Algoriphagus</taxon>
    </lineage>
</organism>
<dbReference type="Proteomes" id="UP001338309">
    <property type="component" value="Unassembled WGS sequence"/>
</dbReference>
<comment type="caution">
    <text evidence="2">The sequence shown here is derived from an EMBL/GenBank/DDBJ whole genome shotgun (WGS) entry which is preliminary data.</text>
</comment>
<dbReference type="InterPro" id="IPR016117">
    <property type="entry name" value="ArgJ-like_dom_sf"/>
</dbReference>
<dbReference type="Pfam" id="PF03576">
    <property type="entry name" value="Peptidase_S58"/>
    <property type="match status" value="1"/>
</dbReference>
<gene>
    <name evidence="2" type="ORF">Aconfl_28030</name>
</gene>
<reference evidence="2 3" key="1">
    <citation type="submission" date="2023-08" db="EMBL/GenBank/DDBJ databases">
        <title>Draft genome sequence of Algoriphagus confluentis.</title>
        <authorList>
            <person name="Takatani N."/>
            <person name="Hosokawa M."/>
            <person name="Sawabe T."/>
        </authorList>
    </citation>
    <scope>NUCLEOTIDE SEQUENCE [LARGE SCALE GENOMIC DNA]</scope>
    <source>
        <strain evidence="2 3">NBRC 111222</strain>
    </source>
</reference>
<evidence type="ECO:0000256" key="1">
    <source>
        <dbReference type="ARBA" id="ARBA00007068"/>
    </source>
</evidence>
<dbReference type="RefSeq" id="WP_338224870.1">
    <property type="nucleotide sequence ID" value="NZ_BTPD01000008.1"/>
</dbReference>
<dbReference type="EMBL" id="BTPD01000008">
    <property type="protein sequence ID" value="GMQ30160.1"/>
    <property type="molecule type" value="Genomic_DNA"/>
</dbReference>
<dbReference type="PANTHER" id="PTHR36512:SF3">
    <property type="entry name" value="BLR5678 PROTEIN"/>
    <property type="match status" value="1"/>
</dbReference>
<proteinExistence type="inferred from homology"/>
<sequence>MNRLLSIISILLICSPSFGQKQRARDLGIPLDGKTGKLNAITDVNGIEVGHTTLISGEGELVVGEGPVRTGVTTIFPRGKNYDPVFAGWYSLNGNGEMTGTTWVEESGFLEGPIAITNTHSVGVVRDAVIEWEFNNNHIDPLPDEPDVFWALPVVAETYDGDLNDINGFHVKKEHVFAALENAQAGPSVEEGNVGGGTGMICHQFKGGIGTSSREVVINTTTYTLGVLVQANYGTRESLTIAGVPVGKEISDRQILSDPLKRQEERGSIIVIVATDAPLLPHQLKRLARRVPIGISRVGGYGGNGSGDIFIAFSIANSGAADRENAKQVNMIPNDQMSALFLATAQATEESILNALVAAETMVGKNNTTVYDLPENEVVELLKKYGRIE</sequence>
<dbReference type="Gene3D" id="3.60.70.12">
    <property type="entry name" value="L-amino peptidase D-ALA esterase/amidase"/>
    <property type="match status" value="1"/>
</dbReference>
<comment type="similarity">
    <text evidence="1">Belongs to the peptidase S58 family.</text>
</comment>
<evidence type="ECO:0000313" key="3">
    <source>
        <dbReference type="Proteomes" id="UP001338309"/>
    </source>
</evidence>
<evidence type="ECO:0000313" key="2">
    <source>
        <dbReference type="EMBL" id="GMQ30160.1"/>
    </source>
</evidence>
<dbReference type="SUPFAM" id="SSF56266">
    <property type="entry name" value="DmpA/ArgJ-like"/>
    <property type="match status" value="1"/>
</dbReference>